<dbReference type="PANTHER" id="PTHR46008:SF55">
    <property type="match status" value="1"/>
</dbReference>
<dbReference type="GO" id="GO:0030247">
    <property type="term" value="F:polysaccharide binding"/>
    <property type="evidence" value="ECO:0007669"/>
    <property type="project" value="InterPro"/>
</dbReference>
<keyword evidence="5" id="KW-1133">Transmembrane helix</keyword>
<keyword evidence="5" id="KW-0812">Transmembrane</keyword>
<dbReference type="InterPro" id="IPR000719">
    <property type="entry name" value="Prot_kinase_dom"/>
</dbReference>
<protein>
    <submittedName>
        <fullName evidence="7">Protein kinase superfamily protein</fullName>
    </submittedName>
</protein>
<feature type="non-terminal residue" evidence="7">
    <location>
        <position position="1"/>
    </location>
</feature>
<organism evidence="7">
    <name type="scientific">Prunus dulcis</name>
    <name type="common">Almond</name>
    <name type="synonym">Amygdalus dulcis</name>
    <dbReference type="NCBI Taxonomy" id="3755"/>
    <lineage>
        <taxon>Eukaryota</taxon>
        <taxon>Viridiplantae</taxon>
        <taxon>Streptophyta</taxon>
        <taxon>Embryophyta</taxon>
        <taxon>Tracheophyta</taxon>
        <taxon>Spermatophyta</taxon>
        <taxon>Magnoliopsida</taxon>
        <taxon>eudicotyledons</taxon>
        <taxon>Gunneridae</taxon>
        <taxon>Pentapetalae</taxon>
        <taxon>rosids</taxon>
        <taxon>fabids</taxon>
        <taxon>Rosales</taxon>
        <taxon>Rosaceae</taxon>
        <taxon>Amygdaloideae</taxon>
        <taxon>Amygdaleae</taxon>
        <taxon>Prunus</taxon>
    </lineage>
</organism>
<evidence type="ECO:0000256" key="5">
    <source>
        <dbReference type="SAM" id="Phobius"/>
    </source>
</evidence>
<sequence>KLEQPNLLHNQLCHEKCGQLQLPFPFHLNKSCSSVSDAFHLSCLNSTALFLNIGSESYRVLEFFSDGLLVDFPGSSSCRQYNDLNSFDFLGNDHFGVSVENVIGLYDCEDSSLCKTECETNDLPGCDGNVNVCGISAKSFRCFPSLDAEDFPVGLFKEGPTWKRGVKLEWAVPRNSSKGVCASDAYITNATVVEAGVRCICEDGFLGDGFATGEGCIKSCIKDRKEAYGNDCLKKKRGGNKLVILAGVLAPVFIIASLIALLCLLKYPAKPGTFDPAQKPHFQSTISFRKASRTRLFTYHELEEATKGFEEGQKLLSGNNGTIFAGVLGDGSHIAVHKVECENEKDLIQVLSQIEVLSAVLHRNIARLLGCCIDLAYTPLLVYEYPANSTLEEHLHQRGGQNVALDWYKRLSIAAETASVLAFLQYEISPPIFHCDLKSAYIFIDENFSSKVAGFGLLITSLGDGSQSHNHEDSRFHKNDVYAFGVMLLEIIAGSNCLDLPTVALQKIRSGKLEEIVDPHLYYHEQPSYRREQIEIVADLAMRCLLFGGDGKLGMYDVARELVHIRRDSSDGGSKRGPALEETFSNSSLLQMISMSPDSTYVP</sequence>
<evidence type="ECO:0000256" key="1">
    <source>
        <dbReference type="ARBA" id="ARBA00004167"/>
    </source>
</evidence>
<dbReference type="Pfam" id="PF07714">
    <property type="entry name" value="PK_Tyr_Ser-Thr"/>
    <property type="match status" value="1"/>
</dbReference>
<evidence type="ECO:0000313" key="7">
    <source>
        <dbReference type="EMBL" id="BBG97731.1"/>
    </source>
</evidence>
<dbReference type="AlphaFoldDB" id="A0A4Y1R0U8"/>
<dbReference type="PROSITE" id="PS50011">
    <property type="entry name" value="PROTEIN_KINASE_DOM"/>
    <property type="match status" value="1"/>
</dbReference>
<dbReference type="Gene3D" id="1.10.510.10">
    <property type="entry name" value="Transferase(Phosphotransferase) domain 1"/>
    <property type="match status" value="1"/>
</dbReference>
<evidence type="ECO:0000256" key="2">
    <source>
        <dbReference type="ARBA" id="ARBA00022729"/>
    </source>
</evidence>
<dbReference type="GO" id="GO:0004672">
    <property type="term" value="F:protein kinase activity"/>
    <property type="evidence" value="ECO:0007669"/>
    <property type="project" value="InterPro"/>
</dbReference>
<keyword evidence="7" id="KW-0808">Transferase</keyword>
<keyword evidence="3" id="KW-0547">Nucleotide-binding</keyword>
<dbReference type="GO" id="GO:0005524">
    <property type="term" value="F:ATP binding"/>
    <property type="evidence" value="ECO:0007669"/>
    <property type="project" value="UniProtKB-KW"/>
</dbReference>
<keyword evidence="5" id="KW-0472">Membrane</keyword>
<accession>A0A4Y1R0U8</accession>
<dbReference type="FunFam" id="3.30.200.20:FF:000777">
    <property type="entry name" value="probably inactive receptor-like protein kinase At2g46850"/>
    <property type="match status" value="1"/>
</dbReference>
<proteinExistence type="predicted"/>
<feature type="domain" description="Protein kinase" evidence="6">
    <location>
        <begin position="309"/>
        <end position="567"/>
    </location>
</feature>
<keyword evidence="4" id="KW-0067">ATP-binding</keyword>
<dbReference type="PANTHER" id="PTHR46008">
    <property type="entry name" value="LEAF RUST 10 DISEASE-RESISTANCE LOCUS RECEPTOR-LIKE PROTEIN KINASE-LIKE 1.4"/>
    <property type="match status" value="1"/>
</dbReference>
<dbReference type="FunFam" id="1.10.510.10:FF:001534">
    <property type="entry name" value="Putative WAK-related receptor-like protein kinase family protein"/>
    <property type="match status" value="1"/>
</dbReference>
<keyword evidence="7" id="KW-0418">Kinase</keyword>
<evidence type="ECO:0000256" key="4">
    <source>
        <dbReference type="ARBA" id="ARBA00022840"/>
    </source>
</evidence>
<evidence type="ECO:0000259" key="6">
    <source>
        <dbReference type="PROSITE" id="PS50011"/>
    </source>
</evidence>
<dbReference type="SUPFAM" id="SSF56112">
    <property type="entry name" value="Protein kinase-like (PK-like)"/>
    <property type="match status" value="1"/>
</dbReference>
<reference evidence="7" key="1">
    <citation type="journal article" date="2019" name="Science">
        <title>Mutation of a bHLH transcription factor allowed almond domestication.</title>
        <authorList>
            <person name="Sanchez-Perez R."/>
            <person name="Pavan S."/>
            <person name="Mazzeo R."/>
            <person name="Moldovan C."/>
            <person name="Aiese Cigliano R."/>
            <person name="Del Cueto J."/>
            <person name="Ricciardi F."/>
            <person name="Lotti C."/>
            <person name="Ricciardi L."/>
            <person name="Dicenta F."/>
            <person name="Lopez-Marques R.L."/>
            <person name="Lindberg Moller B."/>
        </authorList>
    </citation>
    <scope>NUCLEOTIDE SEQUENCE</scope>
</reference>
<evidence type="ECO:0000256" key="3">
    <source>
        <dbReference type="ARBA" id="ARBA00022741"/>
    </source>
</evidence>
<dbReference type="EMBL" id="AP019298">
    <property type="protein sequence ID" value="BBG97731.1"/>
    <property type="molecule type" value="Genomic_DNA"/>
</dbReference>
<dbReference type="InterPro" id="IPR025287">
    <property type="entry name" value="WAK_GUB"/>
</dbReference>
<dbReference type="Gene3D" id="3.30.200.20">
    <property type="entry name" value="Phosphorylase Kinase, domain 1"/>
    <property type="match status" value="1"/>
</dbReference>
<feature type="transmembrane region" description="Helical" evidence="5">
    <location>
        <begin position="242"/>
        <end position="267"/>
    </location>
</feature>
<comment type="subcellular location">
    <subcellularLocation>
        <location evidence="1">Membrane</location>
        <topology evidence="1">Single-pass membrane protein</topology>
    </subcellularLocation>
</comment>
<dbReference type="GO" id="GO:0016020">
    <property type="term" value="C:membrane"/>
    <property type="evidence" value="ECO:0007669"/>
    <property type="project" value="UniProtKB-SubCell"/>
</dbReference>
<dbReference type="InterPro" id="IPR011009">
    <property type="entry name" value="Kinase-like_dom_sf"/>
</dbReference>
<name>A0A4Y1R0U8_PRUDU</name>
<keyword evidence="2" id="KW-0732">Signal</keyword>
<gene>
    <name evidence="7" type="ORF">Prudu_006950</name>
</gene>
<dbReference type="InterPro" id="IPR001245">
    <property type="entry name" value="Ser-Thr/Tyr_kinase_cat_dom"/>
</dbReference>
<dbReference type="Pfam" id="PF13947">
    <property type="entry name" value="GUB_WAK_bind"/>
    <property type="match status" value="1"/>
</dbReference>